<sequence length="115" mass="13527">MSNGNPHETNRNGVMVDPNHISGIIGIGDLKKSKDRFSLHYYPAERRLRFNNVNIPGIILPNEWVVEAEKECEQLWIWDIKKEKPLRWDQERSEYVEGFPGKPEERPWADVKSKK</sequence>
<protein>
    <submittedName>
        <fullName evidence="1">Uncharacterized protein</fullName>
    </submittedName>
</protein>
<dbReference type="EMBL" id="JABCIY010000084">
    <property type="protein sequence ID" value="KAF7193471.1"/>
    <property type="molecule type" value="Genomic_DNA"/>
</dbReference>
<evidence type="ECO:0000313" key="2">
    <source>
        <dbReference type="Proteomes" id="UP000660729"/>
    </source>
</evidence>
<gene>
    <name evidence="1" type="ORF">HII31_05195</name>
</gene>
<comment type="caution">
    <text evidence="1">The sequence shown here is derived from an EMBL/GenBank/DDBJ whole genome shotgun (WGS) entry which is preliminary data.</text>
</comment>
<name>A0A8H6RJ98_9PEZI</name>
<dbReference type="Proteomes" id="UP000660729">
    <property type="component" value="Unassembled WGS sequence"/>
</dbReference>
<dbReference type="OrthoDB" id="5409006at2759"/>
<dbReference type="AlphaFoldDB" id="A0A8H6RJ98"/>
<proteinExistence type="predicted"/>
<keyword evidence="2" id="KW-1185">Reference proteome</keyword>
<accession>A0A8H6RJ98</accession>
<evidence type="ECO:0000313" key="1">
    <source>
        <dbReference type="EMBL" id="KAF7193471.1"/>
    </source>
</evidence>
<organism evidence="1 2">
    <name type="scientific">Pseudocercospora fuligena</name>
    <dbReference type="NCBI Taxonomy" id="685502"/>
    <lineage>
        <taxon>Eukaryota</taxon>
        <taxon>Fungi</taxon>
        <taxon>Dikarya</taxon>
        <taxon>Ascomycota</taxon>
        <taxon>Pezizomycotina</taxon>
        <taxon>Dothideomycetes</taxon>
        <taxon>Dothideomycetidae</taxon>
        <taxon>Mycosphaerellales</taxon>
        <taxon>Mycosphaerellaceae</taxon>
        <taxon>Pseudocercospora</taxon>
    </lineage>
</organism>
<reference evidence="1" key="1">
    <citation type="submission" date="2020-04" db="EMBL/GenBank/DDBJ databases">
        <title>Draft genome resource of the tomato pathogen Pseudocercospora fuligena.</title>
        <authorList>
            <person name="Zaccaron A."/>
        </authorList>
    </citation>
    <scope>NUCLEOTIDE SEQUENCE</scope>
    <source>
        <strain evidence="1">PF001</strain>
    </source>
</reference>